<evidence type="ECO:0000313" key="2">
    <source>
        <dbReference type="Proteomes" id="UP001245285"/>
    </source>
</evidence>
<protein>
    <submittedName>
        <fullName evidence="1">Chaperone modulator CbpM</fullName>
    </submittedName>
</protein>
<accession>A0ABU3CH11</accession>
<gene>
    <name evidence="1" type="ORF">RM545_02940</name>
</gene>
<dbReference type="RefSeq" id="WP_311493825.1">
    <property type="nucleotide sequence ID" value="NZ_JAVRHO010000003.1"/>
</dbReference>
<dbReference type="EMBL" id="JAVRHO010000003">
    <property type="protein sequence ID" value="MDT0645635.1"/>
    <property type="molecule type" value="Genomic_DNA"/>
</dbReference>
<evidence type="ECO:0000313" key="1">
    <source>
        <dbReference type="EMBL" id="MDT0645635.1"/>
    </source>
</evidence>
<organism evidence="1 2">
    <name type="scientific">Autumnicola lenta</name>
    <dbReference type="NCBI Taxonomy" id="3075593"/>
    <lineage>
        <taxon>Bacteria</taxon>
        <taxon>Pseudomonadati</taxon>
        <taxon>Bacteroidota</taxon>
        <taxon>Flavobacteriia</taxon>
        <taxon>Flavobacteriales</taxon>
        <taxon>Flavobacteriaceae</taxon>
        <taxon>Autumnicola</taxon>
    </lineage>
</organism>
<reference evidence="1 2" key="1">
    <citation type="submission" date="2023-09" db="EMBL/GenBank/DDBJ databases">
        <authorList>
            <person name="Rey-Velasco X."/>
        </authorList>
    </citation>
    <scope>NUCLEOTIDE SEQUENCE [LARGE SCALE GENOMIC DNA]</scope>
    <source>
        <strain evidence="1 2">F260</strain>
    </source>
</reference>
<dbReference type="Gene3D" id="1.10.1660.10">
    <property type="match status" value="1"/>
</dbReference>
<dbReference type="Proteomes" id="UP001245285">
    <property type="component" value="Unassembled WGS sequence"/>
</dbReference>
<sequence length="97" mass="11501">MTSEDLIPAEEICTLYKVERTFISSLYESGLIEIVTVERKEYVPCDHLRNFEKMMRLHKDLNINIEGLQAIHHLLDQVQKLQKQNVRLKNRLSLYES</sequence>
<name>A0ABU3CH11_9FLAO</name>
<comment type="caution">
    <text evidence="1">The sequence shown here is derived from an EMBL/GenBank/DDBJ whole genome shotgun (WGS) entry which is preliminary data.</text>
</comment>
<proteinExistence type="predicted"/>
<keyword evidence="2" id="KW-1185">Reference proteome</keyword>
<dbReference type="Pfam" id="PF13591">
    <property type="entry name" value="MerR_2"/>
    <property type="match status" value="1"/>
</dbReference>